<sequence length="118" mass="12290">MNTFDPMVLTAIFLEMLGPLLWVLLAAAVLVPLAFGLLVARERRLVARRLVGAQAVGLLGGAGALALMAAVSSSGFTDAGGPVDWLLVVLIFLAGMLYATLAAYAAAGWLARPRREPA</sequence>
<dbReference type="EMBL" id="JACHIB010000010">
    <property type="protein sequence ID" value="MBB6083893.1"/>
    <property type="molecule type" value="Genomic_DNA"/>
</dbReference>
<gene>
    <name evidence="2" type="ORF">HNR28_001938</name>
</gene>
<dbReference type="RefSeq" id="WP_043681886.1">
    <property type="nucleotide sequence ID" value="NZ_JACHIB010000010.1"/>
</dbReference>
<dbReference type="AlphaFoldDB" id="A0A7W9TQ20"/>
<evidence type="ECO:0000313" key="3">
    <source>
        <dbReference type="Proteomes" id="UP000541136"/>
    </source>
</evidence>
<proteinExistence type="predicted"/>
<dbReference type="InterPro" id="IPR035308">
    <property type="entry name" value="DUF5368"/>
</dbReference>
<organism evidence="2 3">
    <name type="scientific">Castellaniella defragrans</name>
    <name type="common">Alcaligenes defragrans</name>
    <dbReference type="NCBI Taxonomy" id="75697"/>
    <lineage>
        <taxon>Bacteria</taxon>
        <taxon>Pseudomonadati</taxon>
        <taxon>Pseudomonadota</taxon>
        <taxon>Betaproteobacteria</taxon>
        <taxon>Burkholderiales</taxon>
        <taxon>Alcaligenaceae</taxon>
        <taxon>Castellaniella</taxon>
    </lineage>
</organism>
<feature type="transmembrane region" description="Helical" evidence="1">
    <location>
        <begin position="51"/>
        <end position="73"/>
    </location>
</feature>
<dbReference type="Proteomes" id="UP000541136">
    <property type="component" value="Unassembled WGS sequence"/>
</dbReference>
<reference evidence="2 3" key="1">
    <citation type="submission" date="2020-08" db="EMBL/GenBank/DDBJ databases">
        <title>Genomic Encyclopedia of Type Strains, Phase IV (KMG-IV): sequencing the most valuable type-strain genomes for metagenomic binning, comparative biology and taxonomic classification.</title>
        <authorList>
            <person name="Goeker M."/>
        </authorList>
    </citation>
    <scope>NUCLEOTIDE SEQUENCE [LARGE SCALE GENOMIC DNA]</scope>
    <source>
        <strain evidence="2 3">DSM 12141</strain>
    </source>
</reference>
<accession>A0A7W9TQ20</accession>
<evidence type="ECO:0000313" key="2">
    <source>
        <dbReference type="EMBL" id="MBB6083893.1"/>
    </source>
</evidence>
<evidence type="ECO:0000256" key="1">
    <source>
        <dbReference type="SAM" id="Phobius"/>
    </source>
</evidence>
<feature type="transmembrane region" description="Helical" evidence="1">
    <location>
        <begin position="85"/>
        <end position="111"/>
    </location>
</feature>
<dbReference type="Pfam" id="PF17336">
    <property type="entry name" value="DUF5368"/>
    <property type="match status" value="1"/>
</dbReference>
<keyword evidence="1" id="KW-0812">Transmembrane</keyword>
<feature type="transmembrane region" description="Helical" evidence="1">
    <location>
        <begin position="20"/>
        <end position="39"/>
    </location>
</feature>
<keyword evidence="1" id="KW-0472">Membrane</keyword>
<name>A0A7W9TQ20_CASDE</name>
<protein>
    <submittedName>
        <fullName evidence="2">ABC-type Na+ efflux pump permease subunit</fullName>
    </submittedName>
</protein>
<keyword evidence="1" id="KW-1133">Transmembrane helix</keyword>
<comment type="caution">
    <text evidence="2">The sequence shown here is derived from an EMBL/GenBank/DDBJ whole genome shotgun (WGS) entry which is preliminary data.</text>
</comment>